<gene>
    <name evidence="3" type="ORF">OCV61_08940</name>
</gene>
<evidence type="ECO:0000259" key="2">
    <source>
        <dbReference type="PROSITE" id="PS50164"/>
    </source>
</evidence>
<comment type="caution">
    <text evidence="3">The sequence shown here is derived from an EMBL/GenBank/DDBJ whole genome shotgun (WGS) entry which is preliminary data.</text>
</comment>
<keyword evidence="4" id="KW-1185">Reference proteome</keyword>
<dbReference type="InterPro" id="IPR035901">
    <property type="entry name" value="GIY-YIG_endonuc_sf"/>
</dbReference>
<organism evidence="3 4">
    <name type="scientific">Blautia ammoniilytica</name>
    <dbReference type="NCBI Taxonomy" id="2981782"/>
    <lineage>
        <taxon>Bacteria</taxon>
        <taxon>Bacillati</taxon>
        <taxon>Bacillota</taxon>
        <taxon>Clostridia</taxon>
        <taxon>Lachnospirales</taxon>
        <taxon>Lachnospiraceae</taxon>
        <taxon>Blautia</taxon>
    </lineage>
</organism>
<dbReference type="Proteomes" id="UP001652409">
    <property type="component" value="Unassembled WGS sequence"/>
</dbReference>
<evidence type="ECO:0000256" key="1">
    <source>
        <dbReference type="ARBA" id="ARBA00007435"/>
    </source>
</evidence>
<dbReference type="PANTHER" id="PTHR34477">
    <property type="entry name" value="UPF0213 PROTEIN YHBQ"/>
    <property type="match status" value="1"/>
</dbReference>
<dbReference type="SUPFAM" id="SSF82771">
    <property type="entry name" value="GIY-YIG endonuclease"/>
    <property type="match status" value="1"/>
</dbReference>
<dbReference type="RefSeq" id="WP_158421502.1">
    <property type="nucleotide sequence ID" value="NZ_JAOQJL010000015.1"/>
</dbReference>
<evidence type="ECO:0000313" key="4">
    <source>
        <dbReference type="Proteomes" id="UP001652409"/>
    </source>
</evidence>
<dbReference type="InterPro" id="IPR050190">
    <property type="entry name" value="UPF0213_domain"/>
</dbReference>
<dbReference type="PANTHER" id="PTHR34477:SF1">
    <property type="entry name" value="UPF0213 PROTEIN YHBQ"/>
    <property type="match status" value="1"/>
</dbReference>
<dbReference type="EMBL" id="JAOQJL010000015">
    <property type="protein sequence ID" value="MCU6765537.1"/>
    <property type="molecule type" value="Genomic_DNA"/>
</dbReference>
<protein>
    <submittedName>
        <fullName evidence="3">GIY-YIG nuclease family protein</fullName>
    </submittedName>
</protein>
<dbReference type="PROSITE" id="PS50164">
    <property type="entry name" value="GIY_YIG"/>
    <property type="match status" value="1"/>
</dbReference>
<accession>A0ABT2TTX4</accession>
<feature type="domain" description="GIY-YIG" evidence="2">
    <location>
        <begin position="1"/>
        <end position="77"/>
    </location>
</feature>
<dbReference type="InterPro" id="IPR000305">
    <property type="entry name" value="GIY-YIG_endonuc"/>
</dbReference>
<dbReference type="Gene3D" id="3.40.1440.10">
    <property type="entry name" value="GIY-YIG endonuclease"/>
    <property type="match status" value="1"/>
</dbReference>
<dbReference type="CDD" id="cd10456">
    <property type="entry name" value="GIY-YIG_UPF0213"/>
    <property type="match status" value="1"/>
</dbReference>
<name>A0ABT2TTX4_9FIRM</name>
<comment type="similarity">
    <text evidence="1">Belongs to the UPF0213 family.</text>
</comment>
<evidence type="ECO:0000313" key="3">
    <source>
        <dbReference type="EMBL" id="MCU6765537.1"/>
    </source>
</evidence>
<proteinExistence type="inferred from homology"/>
<reference evidence="3 4" key="1">
    <citation type="journal article" date="2021" name="ISME Commun">
        <title>Automated analysis of genomic sequences facilitates high-throughput and comprehensive description of bacteria.</title>
        <authorList>
            <person name="Hitch T.C.A."/>
        </authorList>
    </citation>
    <scope>NUCLEOTIDE SEQUENCE [LARGE SCALE GENOMIC DNA]</scope>
    <source>
        <strain evidence="3 4">Sanger_23</strain>
    </source>
</reference>
<dbReference type="Pfam" id="PF01541">
    <property type="entry name" value="GIY-YIG"/>
    <property type="match status" value="1"/>
</dbReference>
<sequence length="80" mass="9536">MNYTYMVKCADGSLYTGWTNCLRKRLQAHNKGQDGAKYTRTKRPVTLVYYEGYETKQEAMQREYAIKQLTRKQKLELLDF</sequence>